<proteinExistence type="predicted"/>
<dbReference type="EMBL" id="LBMM01004825">
    <property type="protein sequence ID" value="KMQ92051.1"/>
    <property type="molecule type" value="Genomic_DNA"/>
</dbReference>
<evidence type="ECO:0000313" key="1">
    <source>
        <dbReference type="EMBL" id="KMQ92051.1"/>
    </source>
</evidence>
<dbReference type="PaxDb" id="67767-A0A0J7KP55"/>
<keyword evidence="2" id="KW-1185">Reference proteome</keyword>
<evidence type="ECO:0000313" key="2">
    <source>
        <dbReference type="Proteomes" id="UP000036403"/>
    </source>
</evidence>
<feature type="non-terminal residue" evidence="1">
    <location>
        <position position="109"/>
    </location>
</feature>
<dbReference type="AlphaFoldDB" id="A0A0J7KP55"/>
<sequence length="109" mass="12757">MAALVLVTETLKRSNVHAASEISLQTRFNEIKEFYNEDMTFDESIIRDNKQCDLFRNWCIRYKREIDTIDRVVEHQPLGIFLVQLERFKNAALNAPRSKKKVIEAVMPG</sequence>
<protein>
    <submittedName>
        <fullName evidence="1">Dynein heavy chain axonemal-like protein</fullName>
    </submittedName>
</protein>
<comment type="caution">
    <text evidence="1">The sequence shown here is derived from an EMBL/GenBank/DDBJ whole genome shotgun (WGS) entry which is preliminary data.</text>
</comment>
<gene>
    <name evidence="1" type="ORF">RF55_8014</name>
</gene>
<organism evidence="1 2">
    <name type="scientific">Lasius niger</name>
    <name type="common">Black garden ant</name>
    <dbReference type="NCBI Taxonomy" id="67767"/>
    <lineage>
        <taxon>Eukaryota</taxon>
        <taxon>Metazoa</taxon>
        <taxon>Ecdysozoa</taxon>
        <taxon>Arthropoda</taxon>
        <taxon>Hexapoda</taxon>
        <taxon>Insecta</taxon>
        <taxon>Pterygota</taxon>
        <taxon>Neoptera</taxon>
        <taxon>Endopterygota</taxon>
        <taxon>Hymenoptera</taxon>
        <taxon>Apocrita</taxon>
        <taxon>Aculeata</taxon>
        <taxon>Formicoidea</taxon>
        <taxon>Formicidae</taxon>
        <taxon>Formicinae</taxon>
        <taxon>Lasius</taxon>
        <taxon>Lasius</taxon>
    </lineage>
</organism>
<reference evidence="1 2" key="1">
    <citation type="submission" date="2015-04" db="EMBL/GenBank/DDBJ databases">
        <title>Lasius niger genome sequencing.</title>
        <authorList>
            <person name="Konorov E.A."/>
            <person name="Nikitin M.A."/>
            <person name="Kirill M.V."/>
            <person name="Chang P."/>
        </authorList>
    </citation>
    <scope>NUCLEOTIDE SEQUENCE [LARGE SCALE GENOMIC DNA]</scope>
    <source>
        <tissue evidence="1">Whole</tissue>
    </source>
</reference>
<accession>A0A0J7KP55</accession>
<dbReference type="Proteomes" id="UP000036403">
    <property type="component" value="Unassembled WGS sequence"/>
</dbReference>
<dbReference type="OrthoDB" id="447173at2759"/>
<name>A0A0J7KP55_LASNI</name>